<dbReference type="AlphaFoldDB" id="A0AAV4S5E3"/>
<dbReference type="EMBL" id="BPLR01009057">
    <property type="protein sequence ID" value="GIY29355.1"/>
    <property type="molecule type" value="Genomic_DNA"/>
</dbReference>
<protein>
    <submittedName>
        <fullName evidence="1">Uncharacterized protein</fullName>
    </submittedName>
</protein>
<dbReference type="Proteomes" id="UP001054945">
    <property type="component" value="Unassembled WGS sequence"/>
</dbReference>
<proteinExistence type="predicted"/>
<sequence>MMMMIICHDTLHFAMTKGDIYISDSMWITKGMLYCTHNLEWSSPFLSKHLASCENTISCPPSFSITKERLPDPLIYQTHSSLKVSPLIYENSETHELEIVAPTRVRFKITVISGLIIDLGNDASITKLV</sequence>
<gene>
    <name evidence="1" type="ORF">CEXT_329561</name>
</gene>
<evidence type="ECO:0000313" key="1">
    <source>
        <dbReference type="EMBL" id="GIY29355.1"/>
    </source>
</evidence>
<accession>A0AAV4S5E3</accession>
<organism evidence="1 2">
    <name type="scientific">Caerostris extrusa</name>
    <name type="common">Bark spider</name>
    <name type="synonym">Caerostris bankana</name>
    <dbReference type="NCBI Taxonomy" id="172846"/>
    <lineage>
        <taxon>Eukaryota</taxon>
        <taxon>Metazoa</taxon>
        <taxon>Ecdysozoa</taxon>
        <taxon>Arthropoda</taxon>
        <taxon>Chelicerata</taxon>
        <taxon>Arachnida</taxon>
        <taxon>Araneae</taxon>
        <taxon>Araneomorphae</taxon>
        <taxon>Entelegynae</taxon>
        <taxon>Araneoidea</taxon>
        <taxon>Araneidae</taxon>
        <taxon>Caerostris</taxon>
    </lineage>
</organism>
<name>A0AAV4S5E3_CAEEX</name>
<comment type="caution">
    <text evidence="1">The sequence shown here is derived from an EMBL/GenBank/DDBJ whole genome shotgun (WGS) entry which is preliminary data.</text>
</comment>
<evidence type="ECO:0000313" key="2">
    <source>
        <dbReference type="Proteomes" id="UP001054945"/>
    </source>
</evidence>
<reference evidence="1 2" key="1">
    <citation type="submission" date="2021-06" db="EMBL/GenBank/DDBJ databases">
        <title>Caerostris extrusa draft genome.</title>
        <authorList>
            <person name="Kono N."/>
            <person name="Arakawa K."/>
        </authorList>
    </citation>
    <scope>NUCLEOTIDE SEQUENCE [LARGE SCALE GENOMIC DNA]</scope>
</reference>
<keyword evidence="2" id="KW-1185">Reference proteome</keyword>